<dbReference type="SUPFAM" id="SSF54285">
    <property type="entry name" value="MoaD/ThiS"/>
    <property type="match status" value="1"/>
</dbReference>
<dbReference type="OrthoDB" id="2112016at2"/>
<dbReference type="PANTHER" id="PTHR38031:SF1">
    <property type="entry name" value="SULFUR CARRIER PROTEIN CYSO"/>
    <property type="match status" value="1"/>
</dbReference>
<reference evidence="2" key="1">
    <citation type="submission" date="2016-11" db="EMBL/GenBank/DDBJ databases">
        <authorList>
            <person name="Varghese N."/>
            <person name="Submissions S."/>
        </authorList>
    </citation>
    <scope>NUCLEOTIDE SEQUENCE [LARGE SCALE GENOMIC DNA]</scope>
    <source>
        <strain evidence="2">DSM 18802</strain>
    </source>
</reference>
<dbReference type="InterPro" id="IPR052045">
    <property type="entry name" value="Sulfur_Carrier/Prot_Modifier"/>
</dbReference>
<proteinExistence type="predicted"/>
<sequence length="89" mass="9890">MASIKVIFFGQLRTLTGTRETTIALEDNSVLSHLISHLDKEYKDFETQMNSINGLRILINGQEYELIGGLKTPLHDGDTVVFLPPIFGG</sequence>
<dbReference type="InterPro" id="IPR012675">
    <property type="entry name" value="Beta-grasp_dom_sf"/>
</dbReference>
<dbReference type="Pfam" id="PF02597">
    <property type="entry name" value="ThiS"/>
    <property type="match status" value="1"/>
</dbReference>
<dbReference type="InterPro" id="IPR003749">
    <property type="entry name" value="ThiS/MoaD-like"/>
</dbReference>
<dbReference type="Proteomes" id="UP000184375">
    <property type="component" value="Unassembled WGS sequence"/>
</dbReference>
<name>A0A1M7HS00_9FIRM</name>
<dbReference type="CDD" id="cd00754">
    <property type="entry name" value="Ubl_MoaD"/>
    <property type="match status" value="1"/>
</dbReference>
<dbReference type="NCBIfam" id="TIGR01687">
    <property type="entry name" value="moaD_arch"/>
    <property type="match status" value="1"/>
</dbReference>
<organism evidence="1 2">
    <name type="scientific">Caldanaerovirga acetigignens</name>
    <dbReference type="NCBI Taxonomy" id="447595"/>
    <lineage>
        <taxon>Bacteria</taxon>
        <taxon>Bacillati</taxon>
        <taxon>Bacillota</taxon>
        <taxon>Clostridia</taxon>
        <taxon>Thermosediminibacterales</taxon>
        <taxon>Thermosediminibacteraceae</taxon>
        <taxon>Caldanaerovirga</taxon>
    </lineage>
</organism>
<dbReference type="EMBL" id="FRCR01000003">
    <property type="protein sequence ID" value="SHM31179.1"/>
    <property type="molecule type" value="Genomic_DNA"/>
</dbReference>
<dbReference type="PANTHER" id="PTHR38031">
    <property type="entry name" value="SULFUR CARRIER PROTEIN SLR0821-RELATED"/>
    <property type="match status" value="1"/>
</dbReference>
<dbReference type="InterPro" id="IPR016155">
    <property type="entry name" value="Mopterin_synth/thiamin_S_b"/>
</dbReference>
<dbReference type="InterPro" id="IPR010038">
    <property type="entry name" value="MoaD_arc-typ"/>
</dbReference>
<gene>
    <name evidence="1" type="ORF">SAMN05660826_00761</name>
</gene>
<accession>A0A1M7HS00</accession>
<evidence type="ECO:0000313" key="1">
    <source>
        <dbReference type="EMBL" id="SHM31179.1"/>
    </source>
</evidence>
<evidence type="ECO:0000313" key="2">
    <source>
        <dbReference type="Proteomes" id="UP000184375"/>
    </source>
</evidence>
<protein>
    <submittedName>
        <fullName evidence="1">Molybdopterin synthase subunit MoaD</fullName>
    </submittedName>
</protein>
<dbReference type="STRING" id="447595.SAMN05660826_00761"/>
<dbReference type="AlphaFoldDB" id="A0A1M7HS00"/>
<dbReference type="Gene3D" id="3.10.20.30">
    <property type="match status" value="1"/>
</dbReference>
<dbReference type="RefSeq" id="WP_073254859.1">
    <property type="nucleotide sequence ID" value="NZ_FRCR01000003.1"/>
</dbReference>
<keyword evidence="2" id="KW-1185">Reference proteome</keyword>